<protein>
    <submittedName>
        <fullName evidence="1">Uncharacterized protein</fullName>
    </submittedName>
</protein>
<reference evidence="1" key="1">
    <citation type="submission" date="2018-11" db="EMBL/GenBank/DDBJ databases">
        <title>The sequence and de novo assembly of Larimichthys crocea genome using PacBio and Hi-C technologies.</title>
        <authorList>
            <person name="Xu P."/>
            <person name="Chen B."/>
            <person name="Zhou Z."/>
            <person name="Ke Q."/>
            <person name="Wu Y."/>
            <person name="Bai H."/>
            <person name="Pu F."/>
        </authorList>
    </citation>
    <scope>NUCLEOTIDE SEQUENCE</scope>
    <source>
        <tissue evidence="1">Muscle</tissue>
    </source>
</reference>
<evidence type="ECO:0000313" key="2">
    <source>
        <dbReference type="Proteomes" id="UP000793456"/>
    </source>
</evidence>
<comment type="caution">
    <text evidence="1">The sequence shown here is derived from an EMBL/GenBank/DDBJ whole genome shotgun (WGS) entry which is preliminary data.</text>
</comment>
<evidence type="ECO:0000313" key="1">
    <source>
        <dbReference type="EMBL" id="TMS11127.1"/>
    </source>
</evidence>
<organism evidence="1 2">
    <name type="scientific">Larimichthys crocea</name>
    <name type="common">Large yellow croaker</name>
    <name type="synonym">Pseudosciaena crocea</name>
    <dbReference type="NCBI Taxonomy" id="215358"/>
    <lineage>
        <taxon>Eukaryota</taxon>
        <taxon>Metazoa</taxon>
        <taxon>Chordata</taxon>
        <taxon>Craniata</taxon>
        <taxon>Vertebrata</taxon>
        <taxon>Euteleostomi</taxon>
        <taxon>Actinopterygii</taxon>
        <taxon>Neopterygii</taxon>
        <taxon>Teleostei</taxon>
        <taxon>Neoteleostei</taxon>
        <taxon>Acanthomorphata</taxon>
        <taxon>Eupercaria</taxon>
        <taxon>Sciaenidae</taxon>
        <taxon>Larimichthys</taxon>
    </lineage>
</organism>
<name>A0ACD3QVD4_LARCR</name>
<sequence>MMVKTGTPGGGGGPGGQGGKAGQQGQTGGGGDNGPKNTRLFFDGEESCYIIDAKLEGNLGRYLNADPGWHRADLGLQLRGGQRGGEGAALLLWIHRVQRQTVVICSHHRTSFPVLYLDDIVSYVLEQVPPPQPGLPRPRFSLYLSSQLQYGVVLVYHKQCAIFLEDIQSAVGQLVKQKTSQKIDMDDHSRQTLDFPDALSLLEETEGAPDPLFGAMQDAMPSPNTLIQMGRDYLRETSPEHPEPARPAAADAALDSGITASPETITLRETEPVTIPVAEFEGVDLVDQHPEMIDFLMGQTDHFPEGEPEIPREEVTPGEEEMEMERGGREGDPERERTKEFTGSTIDLQPTILSSEDAVLLPGPPTEQLTPISTPVHTSPPSPPVAAAAAARERERPTLELEDVPSPEVRTRRRRKRQLIFFDPETQLTEGVLQQQINDPEIETRCPSLLPPSSHRMLPAAELFNNPCTFLPEEVQFLWRQAATVTPVSGSDLQGRGERPGVYRL</sequence>
<keyword evidence="2" id="KW-1185">Reference proteome</keyword>
<dbReference type="EMBL" id="CM011687">
    <property type="protein sequence ID" value="TMS11127.1"/>
    <property type="molecule type" value="Genomic_DNA"/>
</dbReference>
<accession>A0ACD3QVD4</accession>
<proteinExistence type="predicted"/>
<gene>
    <name evidence="1" type="ORF">E3U43_020120</name>
</gene>
<dbReference type="Proteomes" id="UP000793456">
    <property type="component" value="Chromosome XIV"/>
</dbReference>